<reference evidence="3 4" key="1">
    <citation type="submission" date="2020-07" db="EMBL/GenBank/DDBJ databases">
        <title>Metarhizium humberi genome.</title>
        <authorList>
            <person name="Lysoe E."/>
        </authorList>
    </citation>
    <scope>NUCLEOTIDE SEQUENCE [LARGE SCALE GENOMIC DNA]</scope>
    <source>
        <strain evidence="3 4">ESALQ1638</strain>
    </source>
</reference>
<keyword evidence="2" id="KW-0812">Transmembrane</keyword>
<comment type="caution">
    <text evidence="3">The sequence shown here is derived from an EMBL/GenBank/DDBJ whole genome shotgun (WGS) entry which is preliminary data.</text>
</comment>
<feature type="transmembrane region" description="Helical" evidence="2">
    <location>
        <begin position="264"/>
        <end position="281"/>
    </location>
</feature>
<keyword evidence="2" id="KW-0472">Membrane</keyword>
<feature type="region of interest" description="Disordered" evidence="1">
    <location>
        <begin position="364"/>
        <end position="446"/>
    </location>
</feature>
<gene>
    <name evidence="3" type="ORF">MHUMG1_00578</name>
</gene>
<dbReference type="AlphaFoldDB" id="A0A9P8SCU5"/>
<sequence length="446" mass="49355">MAFANEPAGAKTPSPPSTIRTPPAPQLGFHDSWEPYSPPRKSARLSSQRAANRTPSPRASHRQQPGSPRTAKKSLAQTGAPMVSPVTSPRKRSHPALDSRRQVSSSLTAEGTANAAVALGLNVDKGVQRSMTASVSQSAGMLPTPSKTPQKPPNEKTAASIQSFARNLFSSEEEVLPSPRKRRSKKYSGVTMESFTAEEEEDPITIFTDSQDRIPEKDNSEANPFYGSTATAAEPSKRQSRRKVVSIPGEGAQSIDEAARREDVFFFFLFFFFFFFFFFFLNNNADKRFSRGKKFFRKFSEQDQSEEIAASAEDDESRLNRPLTRASVKPRLLFPTQKTTAEDDEEALTDVEDMNLIDEHVPETPMKAHSIPAKTPEAPKYAPVSPPDTRRTTRSTNKLADTPMKGTGRKSPFDSWPRTKEHKSQSPAPKRAGESLASETTKRTRA</sequence>
<keyword evidence="4" id="KW-1185">Reference proteome</keyword>
<dbReference type="EMBL" id="JACEFI010000001">
    <property type="protein sequence ID" value="KAH0601699.1"/>
    <property type="molecule type" value="Genomic_DNA"/>
</dbReference>
<evidence type="ECO:0000256" key="2">
    <source>
        <dbReference type="SAM" id="Phobius"/>
    </source>
</evidence>
<feature type="region of interest" description="Disordered" evidence="1">
    <location>
        <begin position="193"/>
        <end position="252"/>
    </location>
</feature>
<evidence type="ECO:0000313" key="3">
    <source>
        <dbReference type="EMBL" id="KAH0601699.1"/>
    </source>
</evidence>
<accession>A0A9P8SCU5</accession>
<feature type="region of interest" description="Disordered" evidence="1">
    <location>
        <begin position="130"/>
        <end position="159"/>
    </location>
</feature>
<organism evidence="3 4">
    <name type="scientific">Metarhizium humberi</name>
    <dbReference type="NCBI Taxonomy" id="2596975"/>
    <lineage>
        <taxon>Eukaryota</taxon>
        <taxon>Fungi</taxon>
        <taxon>Dikarya</taxon>
        <taxon>Ascomycota</taxon>
        <taxon>Pezizomycotina</taxon>
        <taxon>Sordariomycetes</taxon>
        <taxon>Hypocreomycetidae</taxon>
        <taxon>Hypocreales</taxon>
        <taxon>Clavicipitaceae</taxon>
        <taxon>Metarhizium</taxon>
    </lineage>
</organism>
<protein>
    <submittedName>
        <fullName evidence="3">Uncharacterized protein</fullName>
    </submittedName>
</protein>
<proteinExistence type="predicted"/>
<evidence type="ECO:0000313" key="4">
    <source>
        <dbReference type="Proteomes" id="UP000764110"/>
    </source>
</evidence>
<feature type="compositionally biased region" description="Basic and acidic residues" evidence="1">
    <location>
        <begin position="210"/>
        <end position="220"/>
    </location>
</feature>
<dbReference type="Proteomes" id="UP000764110">
    <property type="component" value="Unassembled WGS sequence"/>
</dbReference>
<name>A0A9P8SCU5_9HYPO</name>
<keyword evidence="2" id="KW-1133">Transmembrane helix</keyword>
<evidence type="ECO:0000256" key="1">
    <source>
        <dbReference type="SAM" id="MobiDB-lite"/>
    </source>
</evidence>
<feature type="compositionally biased region" description="Polar residues" evidence="1">
    <location>
        <begin position="130"/>
        <end position="149"/>
    </location>
</feature>
<feature type="region of interest" description="Disordered" evidence="1">
    <location>
        <begin position="1"/>
        <end position="110"/>
    </location>
</feature>
<feature type="compositionally biased region" description="Polar residues" evidence="1">
    <location>
        <begin position="44"/>
        <end position="67"/>
    </location>
</feature>